<comment type="caution">
    <text evidence="1">The sequence shown here is derived from an EMBL/GenBank/DDBJ whole genome shotgun (WGS) entry which is preliminary data.</text>
</comment>
<dbReference type="Gramene" id="OE9A090859T1">
    <property type="protein sequence ID" value="OE9A090859C1"/>
    <property type="gene ID" value="OE9A090859"/>
</dbReference>
<reference evidence="1 2" key="1">
    <citation type="submission" date="2019-12" db="EMBL/GenBank/DDBJ databases">
        <authorList>
            <person name="Alioto T."/>
            <person name="Alioto T."/>
            <person name="Gomez Garrido J."/>
        </authorList>
    </citation>
    <scope>NUCLEOTIDE SEQUENCE [LARGE SCALE GENOMIC DNA]</scope>
</reference>
<keyword evidence="2" id="KW-1185">Reference proteome</keyword>
<proteinExistence type="predicted"/>
<dbReference type="Proteomes" id="UP000594638">
    <property type="component" value="Unassembled WGS sequence"/>
</dbReference>
<sequence>MKVPYCIQHTQLHNHLVHSCNCHILPVETYASKSKVHLKEECNCKNDDLWGRFCETPVQSV</sequence>
<name>A0A8S0U5C2_OLEEU</name>
<dbReference type="EMBL" id="CACTIH010007449">
    <property type="protein sequence ID" value="CAA3013712.1"/>
    <property type="molecule type" value="Genomic_DNA"/>
</dbReference>
<evidence type="ECO:0000313" key="2">
    <source>
        <dbReference type="Proteomes" id="UP000594638"/>
    </source>
</evidence>
<dbReference type="AlphaFoldDB" id="A0A8S0U5C2"/>
<organism evidence="1 2">
    <name type="scientific">Olea europaea subsp. europaea</name>
    <dbReference type="NCBI Taxonomy" id="158383"/>
    <lineage>
        <taxon>Eukaryota</taxon>
        <taxon>Viridiplantae</taxon>
        <taxon>Streptophyta</taxon>
        <taxon>Embryophyta</taxon>
        <taxon>Tracheophyta</taxon>
        <taxon>Spermatophyta</taxon>
        <taxon>Magnoliopsida</taxon>
        <taxon>eudicotyledons</taxon>
        <taxon>Gunneridae</taxon>
        <taxon>Pentapetalae</taxon>
        <taxon>asterids</taxon>
        <taxon>lamiids</taxon>
        <taxon>Lamiales</taxon>
        <taxon>Oleaceae</taxon>
        <taxon>Oleeae</taxon>
        <taxon>Olea</taxon>
    </lineage>
</organism>
<evidence type="ECO:0000313" key="1">
    <source>
        <dbReference type="EMBL" id="CAA3013712.1"/>
    </source>
</evidence>
<gene>
    <name evidence="1" type="ORF">OLEA9_A090859</name>
</gene>
<accession>A0A8S0U5C2</accession>
<protein>
    <submittedName>
        <fullName evidence="1">Exostosin family</fullName>
    </submittedName>
</protein>
<feature type="non-terminal residue" evidence="1">
    <location>
        <position position="61"/>
    </location>
</feature>